<protein>
    <submittedName>
        <fullName evidence="4">APX</fullName>
    </submittedName>
</protein>
<sequence length="242" mass="26446">MVSELEKAVRADLQALIKEKNCHGIMVRVGWHDAGTYSKEDGTGGSNGTQRFAPESAHGANIGLDIARAFCDDIKAKHPEISYADLYQLASIVAIEDAGGPVIPFRMGRKDAEAPMCTPDGRLPDADKRMPHLRDVFYRMGFNDAEIVVLSGAHTLGAAHKDRSGFDGPWTSNPNTFDNSYFKEILKEAPAPGLLHLPSDKALLDEPECKALVETYASDQAKFFEDYAKAHQKLSELGAVWA</sequence>
<keyword evidence="1" id="KW-0560">Oxidoreductase</keyword>
<dbReference type="InterPro" id="IPR002207">
    <property type="entry name" value="Peroxidase_I"/>
</dbReference>
<dbReference type="PROSITE" id="PS50873">
    <property type="entry name" value="PEROXIDASE_4"/>
    <property type="match status" value="1"/>
</dbReference>
<organism evidence="4">
    <name type="scientific">Pyropia haitanensis</name>
    <name type="common">Red seaweed</name>
    <name type="synonym">Porphyra haitanensis</name>
    <dbReference type="NCBI Taxonomy" id="1262161"/>
    <lineage>
        <taxon>Eukaryota</taxon>
        <taxon>Rhodophyta</taxon>
        <taxon>Bangiophyceae</taxon>
        <taxon>Bangiales</taxon>
        <taxon>Bangiaceae</taxon>
        <taxon>Pyropia</taxon>
    </lineage>
</organism>
<dbReference type="PANTHER" id="PTHR31356:SF66">
    <property type="entry name" value="CATALASE-PEROXIDASE"/>
    <property type="match status" value="1"/>
</dbReference>
<dbReference type="GO" id="GO:0000302">
    <property type="term" value="P:response to reactive oxygen species"/>
    <property type="evidence" value="ECO:0007669"/>
    <property type="project" value="TreeGrafter"/>
</dbReference>
<evidence type="ECO:0000259" key="3">
    <source>
        <dbReference type="PROSITE" id="PS50873"/>
    </source>
</evidence>
<dbReference type="PROSITE" id="PS00435">
    <property type="entry name" value="PEROXIDASE_1"/>
    <property type="match status" value="1"/>
</dbReference>
<dbReference type="InterPro" id="IPR044831">
    <property type="entry name" value="Ccp1-like"/>
</dbReference>
<dbReference type="GO" id="GO:0034599">
    <property type="term" value="P:cellular response to oxidative stress"/>
    <property type="evidence" value="ECO:0007669"/>
    <property type="project" value="InterPro"/>
</dbReference>
<evidence type="ECO:0000256" key="2">
    <source>
        <dbReference type="RuleBase" id="RU004241"/>
    </source>
</evidence>
<feature type="domain" description="Plant heme peroxidase family profile" evidence="3">
    <location>
        <begin position="81"/>
        <end position="242"/>
    </location>
</feature>
<dbReference type="GO" id="GO:0020037">
    <property type="term" value="F:heme binding"/>
    <property type="evidence" value="ECO:0007669"/>
    <property type="project" value="InterPro"/>
</dbReference>
<dbReference type="Gene3D" id="1.10.420.10">
    <property type="entry name" value="Peroxidase, domain 2"/>
    <property type="match status" value="1"/>
</dbReference>
<accession>A0A0A7TVM1</accession>
<comment type="similarity">
    <text evidence="2">Belongs to the peroxidase family.</text>
</comment>
<reference evidence="4" key="1">
    <citation type="submission" date="2014-09" db="EMBL/GenBank/DDBJ databases">
        <authorList>
            <person name="Xie C."/>
        </authorList>
    </citation>
    <scope>NUCLEOTIDE SEQUENCE</scope>
    <source>
        <strain evidence="4">Z61</strain>
    </source>
</reference>
<dbReference type="InterPro" id="IPR019793">
    <property type="entry name" value="Peroxidases_heam-ligand_BS"/>
</dbReference>
<dbReference type="PRINTS" id="PR00458">
    <property type="entry name" value="PEROXIDASE"/>
</dbReference>
<dbReference type="Pfam" id="PF00141">
    <property type="entry name" value="peroxidase"/>
    <property type="match status" value="1"/>
</dbReference>
<dbReference type="CDD" id="cd00691">
    <property type="entry name" value="ascorbate_peroxidase"/>
    <property type="match status" value="1"/>
</dbReference>
<dbReference type="GO" id="GO:0004601">
    <property type="term" value="F:peroxidase activity"/>
    <property type="evidence" value="ECO:0007669"/>
    <property type="project" value="InterPro"/>
</dbReference>
<dbReference type="SUPFAM" id="SSF48113">
    <property type="entry name" value="Heme-dependent peroxidases"/>
    <property type="match status" value="1"/>
</dbReference>
<evidence type="ECO:0000256" key="1">
    <source>
        <dbReference type="ARBA" id="ARBA00023002"/>
    </source>
</evidence>
<evidence type="ECO:0000313" key="4">
    <source>
        <dbReference type="EMBL" id="AJA71275.1"/>
    </source>
</evidence>
<dbReference type="InterPro" id="IPR002016">
    <property type="entry name" value="Haem_peroxidase"/>
</dbReference>
<dbReference type="PANTHER" id="PTHR31356">
    <property type="entry name" value="THYLAKOID LUMENAL 29 KDA PROTEIN, CHLOROPLASTIC-RELATED"/>
    <property type="match status" value="1"/>
</dbReference>
<name>A0A0A7TVM1_PYRHA</name>
<dbReference type="AlphaFoldDB" id="A0A0A7TVM1"/>
<dbReference type="InterPro" id="IPR010255">
    <property type="entry name" value="Haem_peroxidase_sf"/>
</dbReference>
<dbReference type="SMR" id="A0A0A7TVM1"/>
<dbReference type="Gene3D" id="1.10.520.10">
    <property type="match status" value="1"/>
</dbReference>
<dbReference type="PRINTS" id="PR00459">
    <property type="entry name" value="ASPEROXIDASE"/>
</dbReference>
<dbReference type="GO" id="GO:0042744">
    <property type="term" value="P:hydrogen peroxide catabolic process"/>
    <property type="evidence" value="ECO:0007669"/>
    <property type="project" value="TreeGrafter"/>
</dbReference>
<proteinExistence type="evidence at transcript level"/>
<dbReference type="EMBL" id="KM655304">
    <property type="protein sequence ID" value="AJA71275.1"/>
    <property type="molecule type" value="mRNA"/>
</dbReference>